<dbReference type="InterPro" id="IPR014132">
    <property type="entry name" value="PdaB-like"/>
</dbReference>
<dbReference type="AlphaFoldDB" id="A0A084JB07"/>
<feature type="transmembrane region" description="Helical" evidence="1">
    <location>
        <begin position="12"/>
        <end position="32"/>
    </location>
</feature>
<keyword evidence="1" id="KW-0472">Membrane</keyword>
<organism evidence="3 4">
    <name type="scientific">Clostridium sulfidigenes</name>
    <dbReference type="NCBI Taxonomy" id="318464"/>
    <lineage>
        <taxon>Bacteria</taxon>
        <taxon>Bacillati</taxon>
        <taxon>Bacillota</taxon>
        <taxon>Clostridia</taxon>
        <taxon>Eubacteriales</taxon>
        <taxon>Clostridiaceae</taxon>
        <taxon>Clostridium</taxon>
    </lineage>
</organism>
<dbReference type="RefSeq" id="WP_035133070.1">
    <property type="nucleotide sequence ID" value="NZ_JPMD01000025.1"/>
</dbReference>
<gene>
    <name evidence="3" type="ORF">IO99_10700</name>
</gene>
<keyword evidence="1" id="KW-0812">Transmembrane</keyword>
<accession>A0A084JB07</accession>
<dbReference type="Pfam" id="PF01522">
    <property type="entry name" value="Polysacc_deac_1"/>
    <property type="match status" value="1"/>
</dbReference>
<dbReference type="CDD" id="cd10917">
    <property type="entry name" value="CE4_NodB_like_6s_7s"/>
    <property type="match status" value="1"/>
</dbReference>
<dbReference type="STRING" id="318464.IO99_10700"/>
<evidence type="ECO:0000313" key="4">
    <source>
        <dbReference type="Proteomes" id="UP000028542"/>
    </source>
</evidence>
<dbReference type="InterPro" id="IPR050248">
    <property type="entry name" value="Polysacc_deacetylase_ArnD"/>
</dbReference>
<feature type="domain" description="NodB homology" evidence="2">
    <location>
        <begin position="53"/>
        <end position="230"/>
    </location>
</feature>
<sequence length="254" mass="29262">MDRSNRIKIKITTYLALLILIVCISIMGRVFYKETFIPTDRKVPIYSVDTKEKKMAITFDVNWGDDKTNEILDVLDKYNVKATFYIIGLWCDDYPDKVIEISKRGHEIGNHSNKHPDYTNMTKESIIKDLEIANAKILNLTGEMPKTFRFPSGSYNDVSVEAIQSTGLKAIQWDVDSVDWKANGADIEYERIVSKAREGSILLFHNDGKYTTENLPKIIEKYQAMGYEFITVSNLIYSDNYYLDHTGKQILNEN</sequence>
<dbReference type="PANTHER" id="PTHR10587">
    <property type="entry name" value="GLYCOSYL TRANSFERASE-RELATED"/>
    <property type="match status" value="1"/>
</dbReference>
<evidence type="ECO:0000313" key="3">
    <source>
        <dbReference type="EMBL" id="KEZ86141.1"/>
    </source>
</evidence>
<keyword evidence="4" id="KW-1185">Reference proteome</keyword>
<dbReference type="Proteomes" id="UP000028542">
    <property type="component" value="Unassembled WGS sequence"/>
</dbReference>
<reference evidence="3 4" key="1">
    <citation type="submission" date="2014-07" db="EMBL/GenBank/DDBJ databases">
        <title>Draft genome of Clostridium sulfidigenes 113A isolated from sediments associated with methane hydrate from Krishna Godavari basin.</title>
        <authorList>
            <person name="Honkalas V.S."/>
            <person name="Dabir A.P."/>
            <person name="Arora P."/>
            <person name="Dhakephalkar P.K."/>
        </authorList>
    </citation>
    <scope>NUCLEOTIDE SEQUENCE [LARGE SCALE GENOMIC DNA]</scope>
    <source>
        <strain evidence="3 4">113A</strain>
    </source>
</reference>
<dbReference type="SUPFAM" id="SSF88713">
    <property type="entry name" value="Glycoside hydrolase/deacetylase"/>
    <property type="match status" value="1"/>
</dbReference>
<dbReference type="GO" id="GO:0005975">
    <property type="term" value="P:carbohydrate metabolic process"/>
    <property type="evidence" value="ECO:0007669"/>
    <property type="project" value="InterPro"/>
</dbReference>
<comment type="caution">
    <text evidence="3">The sequence shown here is derived from an EMBL/GenBank/DDBJ whole genome shotgun (WGS) entry which is preliminary data.</text>
</comment>
<dbReference type="EMBL" id="JPMD01000025">
    <property type="protein sequence ID" value="KEZ86141.1"/>
    <property type="molecule type" value="Genomic_DNA"/>
</dbReference>
<dbReference type="InterPro" id="IPR011330">
    <property type="entry name" value="Glyco_hydro/deAcase_b/a-brl"/>
</dbReference>
<dbReference type="PANTHER" id="PTHR10587:SF128">
    <property type="entry name" value="POLYSACCHARIDE DEACETYLASE PDAB-RELATED"/>
    <property type="match status" value="1"/>
</dbReference>
<dbReference type="eggNOG" id="COG0726">
    <property type="taxonomic scope" value="Bacteria"/>
</dbReference>
<proteinExistence type="predicted"/>
<evidence type="ECO:0000259" key="2">
    <source>
        <dbReference type="PROSITE" id="PS51677"/>
    </source>
</evidence>
<evidence type="ECO:0000256" key="1">
    <source>
        <dbReference type="SAM" id="Phobius"/>
    </source>
</evidence>
<protein>
    <submittedName>
        <fullName evidence="3">Polysaccharide deacetylase</fullName>
    </submittedName>
</protein>
<dbReference type="PROSITE" id="PS51677">
    <property type="entry name" value="NODB"/>
    <property type="match status" value="1"/>
</dbReference>
<keyword evidence="1" id="KW-1133">Transmembrane helix</keyword>
<name>A0A084JB07_9CLOT</name>
<dbReference type="GO" id="GO:0016810">
    <property type="term" value="F:hydrolase activity, acting on carbon-nitrogen (but not peptide) bonds"/>
    <property type="evidence" value="ECO:0007669"/>
    <property type="project" value="InterPro"/>
</dbReference>
<dbReference type="NCBIfam" id="TIGR02764">
    <property type="entry name" value="spore_ybaN_pdaB"/>
    <property type="match status" value="1"/>
</dbReference>
<dbReference type="Gene3D" id="3.20.20.370">
    <property type="entry name" value="Glycoside hydrolase/deacetylase"/>
    <property type="match status" value="1"/>
</dbReference>
<dbReference type="InterPro" id="IPR002509">
    <property type="entry name" value="NODB_dom"/>
</dbReference>
<dbReference type="GO" id="GO:0016020">
    <property type="term" value="C:membrane"/>
    <property type="evidence" value="ECO:0007669"/>
    <property type="project" value="TreeGrafter"/>
</dbReference>